<gene>
    <name evidence="6" type="ORF">LCGC14_1117040</name>
</gene>
<evidence type="ECO:0000256" key="1">
    <source>
        <dbReference type="ARBA" id="ARBA00022723"/>
    </source>
</evidence>
<dbReference type="GO" id="GO:0046872">
    <property type="term" value="F:metal ion binding"/>
    <property type="evidence" value="ECO:0007669"/>
    <property type="project" value="UniProtKB-KW"/>
</dbReference>
<dbReference type="SUPFAM" id="SSF52540">
    <property type="entry name" value="P-loop containing nucleoside triphosphate hydrolases"/>
    <property type="match status" value="1"/>
</dbReference>
<reference evidence="6" key="1">
    <citation type="journal article" date="2015" name="Nature">
        <title>Complex archaea that bridge the gap between prokaryotes and eukaryotes.</title>
        <authorList>
            <person name="Spang A."/>
            <person name="Saw J.H."/>
            <person name="Jorgensen S.L."/>
            <person name="Zaremba-Niedzwiedzka K."/>
            <person name="Martijn J."/>
            <person name="Lind A.E."/>
            <person name="van Eijk R."/>
            <person name="Schleper C."/>
            <person name="Guy L."/>
            <person name="Ettema T.J."/>
        </authorList>
    </citation>
    <scope>NUCLEOTIDE SEQUENCE</scope>
</reference>
<dbReference type="PROSITE" id="PS51706">
    <property type="entry name" value="G_ENGB"/>
    <property type="match status" value="1"/>
</dbReference>
<accession>A0A0F9MSZ1</accession>
<dbReference type="GO" id="GO:0005525">
    <property type="term" value="F:GTP binding"/>
    <property type="evidence" value="ECO:0007669"/>
    <property type="project" value="UniProtKB-KW"/>
</dbReference>
<name>A0A0F9MSZ1_9ZZZZ</name>
<dbReference type="PANTHER" id="PTHR46498">
    <property type="entry name" value="GTP-BINDING PROTEIN 8"/>
    <property type="match status" value="1"/>
</dbReference>
<evidence type="ECO:0000256" key="3">
    <source>
        <dbReference type="ARBA" id="ARBA00022842"/>
    </source>
</evidence>
<comment type="caution">
    <text evidence="6">The sequence shown here is derived from an EMBL/GenBank/DDBJ whole genome shotgun (WGS) entry which is preliminary data.</text>
</comment>
<dbReference type="Gene3D" id="3.40.50.300">
    <property type="entry name" value="P-loop containing nucleotide triphosphate hydrolases"/>
    <property type="match status" value="1"/>
</dbReference>
<dbReference type="AlphaFoldDB" id="A0A0F9MSZ1"/>
<dbReference type="InterPro" id="IPR052279">
    <property type="entry name" value="EngB_GTPase"/>
</dbReference>
<dbReference type="InterPro" id="IPR027417">
    <property type="entry name" value="P-loop_NTPase"/>
</dbReference>
<protein>
    <recommendedName>
        <fullName evidence="5">EngB-type G domain-containing protein</fullName>
    </recommendedName>
</protein>
<dbReference type="InterPro" id="IPR030393">
    <property type="entry name" value="G_ENGB_dom"/>
</dbReference>
<keyword evidence="4" id="KW-0342">GTP-binding</keyword>
<proteinExistence type="predicted"/>
<evidence type="ECO:0000259" key="5">
    <source>
        <dbReference type="PROSITE" id="PS51706"/>
    </source>
</evidence>
<keyword evidence="3" id="KW-0460">Magnesium</keyword>
<dbReference type="Pfam" id="PF01926">
    <property type="entry name" value="MMR_HSR1"/>
    <property type="match status" value="1"/>
</dbReference>
<evidence type="ECO:0000256" key="2">
    <source>
        <dbReference type="ARBA" id="ARBA00022741"/>
    </source>
</evidence>
<dbReference type="PANTHER" id="PTHR46498:SF1">
    <property type="entry name" value="GTP-BINDING PROTEIN 8"/>
    <property type="match status" value="1"/>
</dbReference>
<sequence length="209" mass="24161">MKPEKPSLLIIGNSNVGKSSITRLLLPNPRKFKGKIGKTPGSTLLIKSITQIKLPYEIIDLPGFGHLGHSSRRRSEHLKKQIVIHVEKNHQKYFFGLVVINVLRIEDEINKYVIQNKKTIPLSIELIQFLREFDIPLLIILNKIDKISNFDRKRIINLLVKNLKDFGLNLVQLNNREKITQADITYLEFSALKKTNLLQLKKAIKKRLK</sequence>
<feature type="domain" description="EngB-type G" evidence="5">
    <location>
        <begin position="4"/>
        <end position="209"/>
    </location>
</feature>
<evidence type="ECO:0000313" key="6">
    <source>
        <dbReference type="EMBL" id="KKN02507.1"/>
    </source>
</evidence>
<keyword evidence="1" id="KW-0479">Metal-binding</keyword>
<evidence type="ECO:0000256" key="4">
    <source>
        <dbReference type="ARBA" id="ARBA00023134"/>
    </source>
</evidence>
<dbReference type="GO" id="GO:0005739">
    <property type="term" value="C:mitochondrion"/>
    <property type="evidence" value="ECO:0007669"/>
    <property type="project" value="TreeGrafter"/>
</dbReference>
<dbReference type="PRINTS" id="PR00449">
    <property type="entry name" value="RASTRNSFRMNG"/>
</dbReference>
<dbReference type="EMBL" id="LAZR01005141">
    <property type="protein sequence ID" value="KKN02507.1"/>
    <property type="molecule type" value="Genomic_DNA"/>
</dbReference>
<organism evidence="6">
    <name type="scientific">marine sediment metagenome</name>
    <dbReference type="NCBI Taxonomy" id="412755"/>
    <lineage>
        <taxon>unclassified sequences</taxon>
        <taxon>metagenomes</taxon>
        <taxon>ecological metagenomes</taxon>
    </lineage>
</organism>
<keyword evidence="2" id="KW-0547">Nucleotide-binding</keyword>
<dbReference type="InterPro" id="IPR006073">
    <property type="entry name" value="GTP-bd"/>
</dbReference>